<protein>
    <recommendedName>
        <fullName evidence="2">PKD domain-containing protein</fullName>
    </recommendedName>
</protein>
<dbReference type="InterPro" id="IPR022409">
    <property type="entry name" value="PKD/Chitinase_dom"/>
</dbReference>
<dbReference type="InterPro" id="IPR000601">
    <property type="entry name" value="PKD_dom"/>
</dbReference>
<dbReference type="SUPFAM" id="SSF49785">
    <property type="entry name" value="Galactose-binding domain-like"/>
    <property type="match status" value="1"/>
</dbReference>
<dbReference type="Proteomes" id="UP000683507">
    <property type="component" value="Chromosome"/>
</dbReference>
<dbReference type="InterPro" id="IPR008979">
    <property type="entry name" value="Galactose-bd-like_sf"/>
</dbReference>
<sequence length="1719" mass="178042">MKQLIYIFLLVVGSLVSVSAQLTGNGADNSVSTSYTNGASNDQIYIYCSTPSNPVTGSLTATPPSGTAPFSFSWYEYDSGGNGWAAMSTSVGNTSTVNNLANGGYLVAIQDAGGNPVGCYRAWVFINETTVDAGAPVNGCTPFSLTATPDAVANFVYYNPPPDPLLIDANTEITVCFDAIHTYVSDLGFFLVSPAGNVVELSPNPGATGNSGGSVCNSGDNVNGLCFTTNPAGNFDPCTEAAPYSGTFDSYGETPTPIDWSPIYGEEASQGGWAVQIYDCIGADVGYMSGADISFSGTGTCGPINVSYNSGAISSDINDNSCDAASASIFQVPQNPSVTTPITLNNSISNISWSTGDNTATTSINPAPSGSQMYYVTVTDNFGCTATDSVLFTNTCVCNIDYFEANIGAPDCGGTNTFDITGEVQYSNAPTSGDLIIENCSGDQVVYSYPFPASPINYTISGIPADGTPNCDVTVYFTDDAACTQVVGPYTEPQCVCAFTYIDVNIGLCDPNTNDFEITGTVEFDSPPTSGNLVIEDCNGNTVSYPVGTISSPWNYTLSGINSDGTTNCSITATFDADPTCTVTSPQYDNPASCACAADVGTFNATINGSGTTTTPYMLCFNDEMTITSDNNLNPPEDFSPISDGTGTPINYNPGIAYAVFECPPTVTVPDDITTDPCLVGFIFPTTGNDFSDLNDLGDVPWAGNYTNQTVYYVPITTYGDNANGNYYAISINGGDWCYDMGNTYSVQYLPEITYTETPDCQNGSVAITINGGSPELNGTDFTASNLLPASASFSNTTTGNGGDIVITGLQDGDMYSFDVVDENGCPVAVSGGPFVGLPTADAGADDDVCSLTYTLAATPSIGTGTWTGPAGAVFSNANSATSDVTVPAAGSYTFTWTEDNGGGCTDSDDVTVQFSNLQYAEVVNDPTCGNADGDITLNASNGITAYTYSIDNGANTQGTGSFAGLASGTYDILVEDAIGCQATGTITLTDLGGPTIDNINSNDISCNAACDGDISISATGATQFSIDNGANFVANNTFNSLCAGTYDIVVEDALGCSVSGSVTLTEPTALTHSTTQVDLLCANDCNGEIDITEDGGTGPYQYSIDNGATNQGTGLFQNLCVGTYDILVTDASGCTSTSQVTLTEPAPLSVTIGITDATCYGQCDGMMNSIPTGGTGPGTYNYSWTPAVGGNVPLVTNLCAGAYDLSITDGNGCVLDTNGIVVGAPQAVTIDNVATVDETCGGDCDGSLTINSTGATEWSLDGITYGANNTFNNLCAGTYTVYAQDVNGCSANDQVTIQGPPPVEVVANGSTTICIGQSTTLTSLASGGVGGYTYAWDNGGNTQDINVTPAGSQAYCVVATDANGCNSPASCVNVNLNPPLSVVALSDQSICEGDDAQINAIGSGGNGGPYTYTWDQGIGTGQNQTVSPAFTTIYTVSVSDGCTTPNATANVTITVNTIPNVSFNADNLDGCAPVDVNFTETNVPAGSSCLWSFGDGGASTDCSNVNYSFENPGCWDVTLQVTTPEGCQTSSTITDYICVYDYPDPDFVFGPQPTTILEPTINFTNLTSGATTYTWTFDTAGNQDQSTATNPSYAFGDVGTFEVCLDAVSAEGCPAQACDSVIISEEFIVYVPNAFTPDGDEVNNEFVPIISGIIPDSYEFMVFNRWGELIFQTQIVGDGWDGTYKNVMSQEDVYVWKLKVEDQVGESHEYIGHVTLIK</sequence>
<gene>
    <name evidence="3" type="ORF">CRYO30217_02933</name>
</gene>
<dbReference type="Gene3D" id="2.60.120.260">
    <property type="entry name" value="Galactose-binding domain-like"/>
    <property type="match status" value="1"/>
</dbReference>
<feature type="domain" description="PKD" evidence="2">
    <location>
        <begin position="1460"/>
        <end position="1538"/>
    </location>
</feature>
<evidence type="ECO:0000256" key="1">
    <source>
        <dbReference type="SAM" id="SignalP"/>
    </source>
</evidence>
<proteinExistence type="predicted"/>
<evidence type="ECO:0000313" key="3">
    <source>
        <dbReference type="EMBL" id="CAG5085921.1"/>
    </source>
</evidence>
<dbReference type="InterPro" id="IPR035986">
    <property type="entry name" value="PKD_dom_sf"/>
</dbReference>
<name>A0A916JQ52_9FLAO</name>
<dbReference type="SMART" id="SM00089">
    <property type="entry name" value="PKD"/>
    <property type="match status" value="2"/>
</dbReference>
<dbReference type="InterPro" id="IPR025667">
    <property type="entry name" value="SprB_repeat"/>
</dbReference>
<dbReference type="RefSeq" id="WP_258543129.1">
    <property type="nucleotide sequence ID" value="NZ_OU015584.1"/>
</dbReference>
<dbReference type="InterPro" id="IPR026341">
    <property type="entry name" value="T9SS_type_B"/>
</dbReference>
<dbReference type="SUPFAM" id="SSF49299">
    <property type="entry name" value="PKD domain"/>
    <property type="match status" value="2"/>
</dbReference>
<dbReference type="KEGG" id="ptan:CRYO30217_02933"/>
<feature type="signal peptide" evidence="1">
    <location>
        <begin position="1"/>
        <end position="20"/>
    </location>
</feature>
<keyword evidence="4" id="KW-1185">Reference proteome</keyword>
<dbReference type="Pfam" id="PF13585">
    <property type="entry name" value="CHU_C"/>
    <property type="match status" value="1"/>
</dbReference>
<feature type="chain" id="PRO_5038008249" description="PKD domain-containing protein" evidence="1">
    <location>
        <begin position="21"/>
        <end position="1719"/>
    </location>
</feature>
<reference evidence="3" key="1">
    <citation type="submission" date="2021-04" db="EMBL/GenBank/DDBJ databases">
        <authorList>
            <person name="Rodrigo-Torres L."/>
            <person name="Arahal R. D."/>
            <person name="Lucena T."/>
        </authorList>
    </citation>
    <scope>NUCLEOTIDE SEQUENCE</scope>
    <source>
        <strain evidence="3">AS29M-1</strain>
    </source>
</reference>
<accession>A0A916JQ52</accession>
<dbReference type="CDD" id="cd00146">
    <property type="entry name" value="PKD"/>
    <property type="match status" value="1"/>
</dbReference>
<dbReference type="Gene3D" id="2.60.40.10">
    <property type="entry name" value="Immunoglobulins"/>
    <property type="match status" value="4"/>
</dbReference>
<keyword evidence="1" id="KW-0732">Signal</keyword>
<organism evidence="3 4">
    <name type="scientific">Parvicella tangerina</name>
    <dbReference type="NCBI Taxonomy" id="2829795"/>
    <lineage>
        <taxon>Bacteria</taxon>
        <taxon>Pseudomonadati</taxon>
        <taxon>Bacteroidota</taxon>
        <taxon>Flavobacteriia</taxon>
        <taxon>Flavobacteriales</taxon>
        <taxon>Parvicellaceae</taxon>
        <taxon>Parvicella</taxon>
    </lineage>
</organism>
<evidence type="ECO:0000313" key="4">
    <source>
        <dbReference type="Proteomes" id="UP000683507"/>
    </source>
</evidence>
<dbReference type="PROSITE" id="PS50093">
    <property type="entry name" value="PKD"/>
    <property type="match status" value="2"/>
</dbReference>
<dbReference type="Pfam" id="PF13573">
    <property type="entry name" value="SprB"/>
    <property type="match status" value="2"/>
</dbReference>
<feature type="domain" description="PKD" evidence="2">
    <location>
        <begin position="1568"/>
        <end position="1624"/>
    </location>
</feature>
<dbReference type="InterPro" id="IPR013783">
    <property type="entry name" value="Ig-like_fold"/>
</dbReference>
<dbReference type="NCBIfam" id="TIGR04131">
    <property type="entry name" value="Bac_Flav_CTERM"/>
    <property type="match status" value="1"/>
</dbReference>
<dbReference type="Pfam" id="PF18911">
    <property type="entry name" value="PKD_4"/>
    <property type="match status" value="1"/>
</dbReference>
<evidence type="ECO:0000259" key="2">
    <source>
        <dbReference type="PROSITE" id="PS50093"/>
    </source>
</evidence>
<dbReference type="Gene3D" id="2.60.40.740">
    <property type="match status" value="1"/>
</dbReference>
<dbReference type="EMBL" id="OU015584">
    <property type="protein sequence ID" value="CAG5085921.1"/>
    <property type="molecule type" value="Genomic_DNA"/>
</dbReference>